<protein>
    <submittedName>
        <fullName evidence="1">Uncharacterized protein</fullName>
    </submittedName>
</protein>
<accession>A0A1B0F020</accession>
<proteinExistence type="predicted"/>
<organism evidence="1 2">
    <name type="scientific">Phlebotomus papatasi</name>
    <name type="common">Sandfly</name>
    <dbReference type="NCBI Taxonomy" id="29031"/>
    <lineage>
        <taxon>Eukaryota</taxon>
        <taxon>Metazoa</taxon>
        <taxon>Ecdysozoa</taxon>
        <taxon>Arthropoda</taxon>
        <taxon>Hexapoda</taxon>
        <taxon>Insecta</taxon>
        <taxon>Pterygota</taxon>
        <taxon>Neoptera</taxon>
        <taxon>Endopterygota</taxon>
        <taxon>Diptera</taxon>
        <taxon>Nematocera</taxon>
        <taxon>Psychodoidea</taxon>
        <taxon>Psychodidae</taxon>
        <taxon>Phlebotomus</taxon>
        <taxon>Phlebotomus</taxon>
    </lineage>
</organism>
<dbReference type="VEuPathDB" id="VectorBase:PPAI009099"/>
<dbReference type="EnsemblMetazoa" id="PPAI009099-RA">
    <property type="protein sequence ID" value="PPAI009099-PA"/>
    <property type="gene ID" value="PPAI009099"/>
</dbReference>
<name>A0A1B0F020_PHLPP</name>
<keyword evidence="2" id="KW-1185">Reference proteome</keyword>
<sequence>MQTGGYLTVQDAPYNTPLGIAFLQAGEEMGYDIVDVNGEQQTGFALYQFTMRRGTRCSAAKAFIFFHFFSRKFKLIYHQSIKFAELIILEKLV</sequence>
<dbReference type="Proteomes" id="UP000092462">
    <property type="component" value="Unassembled WGS sequence"/>
</dbReference>
<dbReference type="EMBL" id="AJVK01070313">
    <property type="status" value="NOT_ANNOTATED_CDS"/>
    <property type="molecule type" value="Genomic_DNA"/>
</dbReference>
<dbReference type="InterPro" id="IPR012132">
    <property type="entry name" value="GMC_OxRdtase"/>
</dbReference>
<evidence type="ECO:0000313" key="1">
    <source>
        <dbReference type="EnsemblMetazoa" id="PPAI009099-PA"/>
    </source>
</evidence>
<evidence type="ECO:0000313" key="2">
    <source>
        <dbReference type="Proteomes" id="UP000092462"/>
    </source>
</evidence>
<dbReference type="GO" id="GO:0016491">
    <property type="term" value="F:oxidoreductase activity"/>
    <property type="evidence" value="ECO:0007669"/>
    <property type="project" value="TreeGrafter"/>
</dbReference>
<dbReference type="Gene3D" id="3.30.560.10">
    <property type="entry name" value="Glucose Oxidase, domain 3"/>
    <property type="match status" value="1"/>
</dbReference>
<reference evidence="1" key="1">
    <citation type="submission" date="2022-08" db="UniProtKB">
        <authorList>
            <consortium name="EnsemblMetazoa"/>
        </authorList>
    </citation>
    <scope>IDENTIFICATION</scope>
    <source>
        <strain evidence="1">Israel</strain>
    </source>
</reference>
<dbReference type="PANTHER" id="PTHR11552:SF154">
    <property type="entry name" value="FI04917P"/>
    <property type="match status" value="1"/>
</dbReference>
<dbReference type="AlphaFoldDB" id="A0A1B0F020"/>
<dbReference type="PANTHER" id="PTHR11552">
    <property type="entry name" value="GLUCOSE-METHANOL-CHOLINE GMC OXIDOREDUCTASE"/>
    <property type="match status" value="1"/>
</dbReference>
<dbReference type="GO" id="GO:0050660">
    <property type="term" value="F:flavin adenine dinucleotide binding"/>
    <property type="evidence" value="ECO:0007669"/>
    <property type="project" value="InterPro"/>
</dbReference>